<protein>
    <submittedName>
        <fullName evidence="1">Uncharacterized protein</fullName>
    </submittedName>
</protein>
<name>A0A2L2STC0_9HYPO</name>
<evidence type="ECO:0000313" key="2">
    <source>
        <dbReference type="Proteomes" id="UP000245910"/>
    </source>
</evidence>
<keyword evidence="2" id="KW-1185">Reference proteome</keyword>
<sequence length="245" mass="27867">MTSEDVDEFLYPIVKVASPVKNQHQLFNRYSMSLDHNTAFLWHDTINSIGLERHMTDQGASWLTTNLDDPQSGHVFYVHHATEDKLQFFQDMTRFQYNNPVVSDDALAQMAYEAILADMLDSPAVSVASINDAADDFTYLSWRCMRIFYENCSEKVRLLAKSFASKCHIEAGAGPTSQPSSSIRSFDIDLTDTTHYNEQRGSYIEATFNEISSLRHVCVICRAQGSNTYHGKYSDYHGVDFIMLL</sequence>
<dbReference type="AlphaFoldDB" id="A0A2L2STC0"/>
<accession>A0A2L2STC0</accession>
<dbReference type="EMBL" id="LN649230">
    <property type="protein sequence ID" value="CEI60522.1"/>
    <property type="molecule type" value="Genomic_DNA"/>
</dbReference>
<organism evidence="1 2">
    <name type="scientific">Fusarium venenatum</name>
    <dbReference type="NCBI Taxonomy" id="56646"/>
    <lineage>
        <taxon>Eukaryota</taxon>
        <taxon>Fungi</taxon>
        <taxon>Dikarya</taxon>
        <taxon>Ascomycota</taxon>
        <taxon>Pezizomycotina</taxon>
        <taxon>Sordariomycetes</taxon>
        <taxon>Hypocreomycetidae</taxon>
        <taxon>Hypocreales</taxon>
        <taxon>Nectriaceae</taxon>
        <taxon>Fusarium</taxon>
    </lineage>
</organism>
<reference evidence="2" key="1">
    <citation type="submission" date="2014-10" db="EMBL/GenBank/DDBJ databases">
        <authorList>
            <person name="King R."/>
        </authorList>
    </citation>
    <scope>NUCLEOTIDE SEQUENCE [LARGE SCALE GENOMIC DNA]</scope>
    <source>
        <strain evidence="2">A3/5</strain>
    </source>
</reference>
<proteinExistence type="predicted"/>
<evidence type="ECO:0000313" key="1">
    <source>
        <dbReference type="EMBL" id="CEI60522.1"/>
    </source>
</evidence>
<dbReference type="Proteomes" id="UP000245910">
    <property type="component" value="Chromosome II"/>
</dbReference>